<evidence type="ECO:0000256" key="2">
    <source>
        <dbReference type="ARBA" id="ARBA00023157"/>
    </source>
</evidence>
<dbReference type="GeneID" id="111817890"/>
<dbReference type="RefSeq" id="XP_023575895.1">
    <property type="nucleotide sequence ID" value="XM_023720127.1"/>
</dbReference>
<dbReference type="GO" id="GO:0005737">
    <property type="term" value="C:cytoplasm"/>
    <property type="evidence" value="ECO:0007669"/>
    <property type="project" value="TreeGrafter"/>
</dbReference>
<evidence type="ECO:0000256" key="3">
    <source>
        <dbReference type="SAM" id="SignalP"/>
    </source>
</evidence>
<dbReference type="GO" id="GO:0004869">
    <property type="term" value="F:cysteine-type endopeptidase inhibitor activity"/>
    <property type="evidence" value="ECO:0007669"/>
    <property type="project" value="InterPro"/>
</dbReference>
<dbReference type="InParanoid" id="A0A6P6EU89"/>
<keyword evidence="3" id="KW-0732">Signal</keyword>
<dbReference type="GO" id="GO:0031982">
    <property type="term" value="C:vesicle"/>
    <property type="evidence" value="ECO:0007669"/>
    <property type="project" value="TreeGrafter"/>
</dbReference>
<accession>A0A6P6EU89</accession>
<keyword evidence="5" id="KW-1185">Reference proteome</keyword>
<organism evidence="5 6">
    <name type="scientific">Octodon degus</name>
    <name type="common">Degu</name>
    <name type="synonym">Sciurus degus</name>
    <dbReference type="NCBI Taxonomy" id="10160"/>
    <lineage>
        <taxon>Eukaryota</taxon>
        <taxon>Metazoa</taxon>
        <taxon>Chordata</taxon>
        <taxon>Craniata</taxon>
        <taxon>Vertebrata</taxon>
        <taxon>Euteleostomi</taxon>
        <taxon>Mammalia</taxon>
        <taxon>Eutheria</taxon>
        <taxon>Euarchontoglires</taxon>
        <taxon>Glires</taxon>
        <taxon>Rodentia</taxon>
        <taxon>Hystricomorpha</taxon>
        <taxon>Octodontidae</taxon>
        <taxon>Octodon</taxon>
    </lineage>
</organism>
<feature type="domain" description="Cystatin" evidence="4">
    <location>
        <begin position="33"/>
        <end position="137"/>
    </location>
</feature>
<dbReference type="SUPFAM" id="SSF54403">
    <property type="entry name" value="Cystatin/monellin"/>
    <property type="match status" value="1"/>
</dbReference>
<keyword evidence="2" id="KW-1015">Disulfide bond</keyword>
<dbReference type="PANTHER" id="PTHR46186:SF4">
    <property type="entry name" value="CYSTATIN 10"/>
    <property type="match status" value="1"/>
</dbReference>
<dbReference type="Gene3D" id="3.10.450.10">
    <property type="match status" value="1"/>
</dbReference>
<name>A0A6P6EU89_OCTDE</name>
<sequence length="137" mass="15675">MASSLLVTLLFLAAVVLDPALTHKAIKFYRWFPNLVGLQDVDVSDEGVQQAVDFAIQKYNDKSKDLYLSRVVQVVCAREQVVAGINYYLDLEIVRTTCAKDKSSQDVCPFREDPMQLCSFVVYSRPWERFLSLLRFS</sequence>
<dbReference type="Proteomes" id="UP000515203">
    <property type="component" value="Unplaced"/>
</dbReference>
<evidence type="ECO:0000313" key="5">
    <source>
        <dbReference type="Proteomes" id="UP000515203"/>
    </source>
</evidence>
<dbReference type="AlphaFoldDB" id="A0A6P6EU89"/>
<evidence type="ECO:0000313" key="6">
    <source>
        <dbReference type="RefSeq" id="XP_023575895.1"/>
    </source>
</evidence>
<dbReference type="OrthoDB" id="9632677at2759"/>
<feature type="signal peptide" evidence="3">
    <location>
        <begin position="1"/>
        <end position="22"/>
    </location>
</feature>
<evidence type="ECO:0000259" key="4">
    <source>
        <dbReference type="SMART" id="SM00043"/>
    </source>
</evidence>
<dbReference type="InterPro" id="IPR018073">
    <property type="entry name" value="Prot_inh_cystat_CS"/>
</dbReference>
<dbReference type="PANTHER" id="PTHR46186">
    <property type="entry name" value="CYSTATIN"/>
    <property type="match status" value="1"/>
</dbReference>
<dbReference type="InterPro" id="IPR046350">
    <property type="entry name" value="Cystatin_sf"/>
</dbReference>
<reference evidence="6" key="1">
    <citation type="submission" date="2025-08" db="UniProtKB">
        <authorList>
            <consortium name="RefSeq"/>
        </authorList>
    </citation>
    <scope>IDENTIFICATION</scope>
</reference>
<gene>
    <name evidence="6" type="primary">LOC111817890</name>
</gene>
<protein>
    <submittedName>
        <fullName evidence="6">Cystatin-C-like</fullName>
    </submittedName>
</protein>
<evidence type="ECO:0000256" key="1">
    <source>
        <dbReference type="ARBA" id="ARBA00009403"/>
    </source>
</evidence>
<dbReference type="Pfam" id="PF00031">
    <property type="entry name" value="Cystatin"/>
    <property type="match status" value="1"/>
</dbReference>
<dbReference type="CDD" id="cd00042">
    <property type="entry name" value="CY"/>
    <property type="match status" value="1"/>
</dbReference>
<dbReference type="FunFam" id="3.10.450.10:FF:000004">
    <property type="entry name" value="Cystatin C"/>
    <property type="match status" value="1"/>
</dbReference>
<dbReference type="InterPro" id="IPR000010">
    <property type="entry name" value="Cystatin_dom"/>
</dbReference>
<proteinExistence type="inferred from homology"/>
<dbReference type="PROSITE" id="PS00287">
    <property type="entry name" value="CYSTATIN"/>
    <property type="match status" value="1"/>
</dbReference>
<dbReference type="SMART" id="SM00043">
    <property type="entry name" value="CY"/>
    <property type="match status" value="1"/>
</dbReference>
<comment type="similarity">
    <text evidence="1">Belongs to the cystatin family.</text>
</comment>
<feature type="chain" id="PRO_5028140213" evidence="3">
    <location>
        <begin position="23"/>
        <end position="137"/>
    </location>
</feature>
<dbReference type="GO" id="GO:0005615">
    <property type="term" value="C:extracellular space"/>
    <property type="evidence" value="ECO:0007669"/>
    <property type="project" value="TreeGrafter"/>
</dbReference>